<keyword evidence="5 7" id="KW-0472">Membrane</keyword>
<dbReference type="PROSITE" id="PS52016">
    <property type="entry name" value="TONB_DEPENDENT_REC_3"/>
    <property type="match status" value="1"/>
</dbReference>
<evidence type="ECO:0000256" key="6">
    <source>
        <dbReference type="ARBA" id="ARBA00023237"/>
    </source>
</evidence>
<dbReference type="Pfam" id="PF07715">
    <property type="entry name" value="Plug"/>
    <property type="match status" value="1"/>
</dbReference>
<keyword evidence="8" id="KW-0732">Signal</keyword>
<dbReference type="Proteomes" id="UP000028933">
    <property type="component" value="Chromosome"/>
</dbReference>
<evidence type="ECO:0000256" key="2">
    <source>
        <dbReference type="ARBA" id="ARBA00022448"/>
    </source>
</evidence>
<evidence type="ECO:0000256" key="3">
    <source>
        <dbReference type="ARBA" id="ARBA00022452"/>
    </source>
</evidence>
<dbReference type="EMBL" id="CP007547">
    <property type="protein sequence ID" value="AIL44339.1"/>
    <property type="molecule type" value="Genomic_DNA"/>
</dbReference>
<dbReference type="InterPro" id="IPR036942">
    <property type="entry name" value="Beta-barrel_TonB_sf"/>
</dbReference>
<evidence type="ECO:0000256" key="5">
    <source>
        <dbReference type="ARBA" id="ARBA00023136"/>
    </source>
</evidence>
<comment type="subcellular location">
    <subcellularLocation>
        <location evidence="1 7">Cell outer membrane</location>
        <topology evidence="1 7">Multi-pass membrane protein</topology>
    </subcellularLocation>
</comment>
<dbReference type="InterPro" id="IPR012910">
    <property type="entry name" value="Plug_dom"/>
</dbReference>
<evidence type="ECO:0000256" key="1">
    <source>
        <dbReference type="ARBA" id="ARBA00004571"/>
    </source>
</evidence>
<accession>A0A077EDR3</accession>
<evidence type="ECO:0000256" key="8">
    <source>
        <dbReference type="SAM" id="SignalP"/>
    </source>
</evidence>
<comment type="similarity">
    <text evidence="7">Belongs to the TonB-dependent receptor family.</text>
</comment>
<reference evidence="10" key="2">
    <citation type="journal article" date="2015" name="Genome Biol. Evol.">
        <title>Complete Genome Sequence and Transcriptomic Analysis of the Novel Pathogen Elizabethkingia anophelis in Response to Oxidative Stress.</title>
        <authorList>
            <person name="Li Y."/>
            <person name="Liu Y."/>
            <person name="Chew S.C."/>
            <person name="Tay M."/>
            <person name="Salido M.M."/>
            <person name="Teo J."/>
            <person name="Lauro F.M."/>
            <person name="Givskov M."/>
            <person name="Yang L."/>
        </authorList>
    </citation>
    <scope>NUCLEOTIDE SEQUENCE</scope>
    <source>
        <strain evidence="10">NUHP1</strain>
    </source>
</reference>
<evidence type="ECO:0000256" key="7">
    <source>
        <dbReference type="PROSITE-ProRule" id="PRU01360"/>
    </source>
</evidence>
<gene>
    <name evidence="10" type="ORF">BD94_0564</name>
</gene>
<organism evidence="10 11">
    <name type="scientific">Elizabethkingia anophelis NUHP1</name>
    <dbReference type="NCBI Taxonomy" id="1338011"/>
    <lineage>
        <taxon>Bacteria</taxon>
        <taxon>Pseudomonadati</taxon>
        <taxon>Bacteroidota</taxon>
        <taxon>Flavobacteriia</taxon>
        <taxon>Flavobacteriales</taxon>
        <taxon>Weeksellaceae</taxon>
        <taxon>Elizabethkingia</taxon>
    </lineage>
</organism>
<evidence type="ECO:0000313" key="11">
    <source>
        <dbReference type="Proteomes" id="UP000028933"/>
    </source>
</evidence>
<dbReference type="GO" id="GO:0009279">
    <property type="term" value="C:cell outer membrane"/>
    <property type="evidence" value="ECO:0007669"/>
    <property type="project" value="UniProtKB-SubCell"/>
</dbReference>
<dbReference type="AlphaFoldDB" id="A0A077EDR3"/>
<dbReference type="Gene3D" id="2.40.170.20">
    <property type="entry name" value="TonB-dependent receptor, beta-barrel domain"/>
    <property type="match status" value="1"/>
</dbReference>
<feature type="signal peptide" evidence="8">
    <location>
        <begin position="1"/>
        <end position="21"/>
    </location>
</feature>
<keyword evidence="3 7" id="KW-1134">Transmembrane beta strand</keyword>
<dbReference type="KEGG" id="eao:BD94_0564"/>
<proteinExistence type="inferred from homology"/>
<dbReference type="STRING" id="1338011.BD94_0564"/>
<evidence type="ECO:0000313" key="10">
    <source>
        <dbReference type="EMBL" id="AIL44339.1"/>
    </source>
</evidence>
<dbReference type="eggNOG" id="COG1629">
    <property type="taxonomic scope" value="Bacteria"/>
</dbReference>
<feature type="domain" description="TonB-dependent receptor plug" evidence="9">
    <location>
        <begin position="53"/>
        <end position="158"/>
    </location>
</feature>
<dbReference type="RefSeq" id="WP_024564616.1">
    <property type="nucleotide sequence ID" value="NZ_CP007547.1"/>
</dbReference>
<dbReference type="InterPro" id="IPR023996">
    <property type="entry name" value="TonB-dep_OMP_SusC/RagA"/>
</dbReference>
<dbReference type="InterPro" id="IPR037066">
    <property type="entry name" value="Plug_dom_sf"/>
</dbReference>
<keyword evidence="6 7" id="KW-0998">Cell outer membrane</keyword>
<keyword evidence="2 7" id="KW-0813">Transport</keyword>
<sequence>MKKLTNSVLVIVLSSSFAVVSAQKTKQDTAKTKNIEEVVITGALGIKKKADALTSAQQVVSAEQLNQAGNPNAVQALVGKVAGLQINQTNSSVNSSNSIQLRGIRTITGNNDALVVIDNVISSASVLQTLPPDAIESINIIKGAQGAALYGADGVNGVVIVKTRQGAKNNRLSVSYDGTVDFETVAYVPKRQSKYGQGWNNTRDQYENGAFGPAFDGNITAYGLPMYDYNGDGVITLDGLGWGKGTPTSGDNPAAMVMPYIARPNEIKKFFRTGTTLNNSITLNAGGEGKYALLNLNNTRRDFIVQDDKSNKTSILFKGGAKVNKFTFEGGINYIRTDVKQTPLMYDENSNNSIFWNLLQSSPDIPITNYKNYSDNAFAWNLFYQNPYWRIKHVREDYKRDFFNATVGLGYEINKHINVKYTGNLQQTYSTSTKHRDSFLPTQYNGPGAADAKTITSAYFLDKREWFDYYGDLMLNFDYDLGSDFNLKVNLGHNYQDHRYQITQMGGTNLAVEGVYNIANVTKPLPASSTSLTNGTYRRNSHAVFANLDLAYKNFLFLNATARNEWSSVLPKNNNSYFYPSVGVSFVPTKAWDFGGNLLSYMKISGNWTRVGNSSGVSWYSINRTTELAAGFPFNGYNSYRNGMVQADQNIRPEFVTTYEANLDLGFFKDRIKFTGSIYQQDTKDLITDQTTSTASGINTKKLNIGQMRSKGADINLGFVPIKTADFRWDVNVGYSFNESRVLKVTDDAKEVNLQSGTSWGIFAQEGALFPLIKTSMMERDEQGRIKINPANGLPILTSELQNAGIAVPKSIYSFTTNISYKGFKLGAVADFRVGHVFVADIKSGLAFNGSLWDSGEVKREEGGFVMPNSVIPDGKGGWTPNTTVKTGGNNYATAISYFSTKYATYGENLLADGRAFKIREISFSYSLSKNIVRQYGLEEVTFGVHARNPFEKFADNNLNYSDPETSFYAGNAKGVAGRSQYPNTRVYGFTLNLKF</sequence>
<dbReference type="SUPFAM" id="SSF56935">
    <property type="entry name" value="Porins"/>
    <property type="match status" value="1"/>
</dbReference>
<evidence type="ECO:0000256" key="4">
    <source>
        <dbReference type="ARBA" id="ARBA00022692"/>
    </source>
</evidence>
<keyword evidence="4 7" id="KW-0812">Transmembrane</keyword>
<protein>
    <submittedName>
        <fullName evidence="10">TonB-dependent receptor</fullName>
    </submittedName>
</protein>
<dbReference type="HOGENOM" id="CLU_004317_2_1_10"/>
<name>A0A077EDR3_9FLAO</name>
<feature type="chain" id="PRO_5001718283" evidence="8">
    <location>
        <begin position="22"/>
        <end position="996"/>
    </location>
</feature>
<keyword evidence="10" id="KW-0675">Receptor</keyword>
<dbReference type="Gene3D" id="2.170.130.10">
    <property type="entry name" value="TonB-dependent receptor, plug domain"/>
    <property type="match status" value="1"/>
</dbReference>
<dbReference type="InterPro" id="IPR039426">
    <property type="entry name" value="TonB-dep_rcpt-like"/>
</dbReference>
<reference evidence="10" key="1">
    <citation type="journal article" date="2013" name="Lancet">
        <title>First case of E anophelis outbreak in an intensive-care unit.</title>
        <authorList>
            <person name="Teo J."/>
            <person name="Tan S.Y."/>
            <person name="Tay M."/>
            <person name="Ding Y."/>
            <person name="Kjelleberg S."/>
            <person name="Givskov M."/>
            <person name="Lin R.T."/>
            <person name="Yang L."/>
        </authorList>
    </citation>
    <scope>NUCLEOTIDE SEQUENCE [LARGE SCALE GENOMIC DNA]</scope>
    <source>
        <strain evidence="10">NUHP1</strain>
    </source>
</reference>
<evidence type="ECO:0000259" key="9">
    <source>
        <dbReference type="Pfam" id="PF07715"/>
    </source>
</evidence>
<dbReference type="NCBIfam" id="TIGR04056">
    <property type="entry name" value="OMP_RagA_SusC"/>
    <property type="match status" value="1"/>
</dbReference>